<dbReference type="Gene3D" id="3.50.30.50">
    <property type="entry name" value="Putative cyclase"/>
    <property type="match status" value="1"/>
</dbReference>
<evidence type="ECO:0000313" key="3">
    <source>
        <dbReference type="Proteomes" id="UP000191612"/>
    </source>
</evidence>
<dbReference type="EMBL" id="MDYO01000001">
    <property type="protein sequence ID" value="OQE03953.1"/>
    <property type="molecule type" value="Genomic_DNA"/>
</dbReference>
<dbReference type="PANTHER" id="PTHR34861:SF11">
    <property type="entry name" value="CYCLASE"/>
    <property type="match status" value="1"/>
</dbReference>
<dbReference type="GO" id="GO:0004061">
    <property type="term" value="F:arylformamidase activity"/>
    <property type="evidence" value="ECO:0007669"/>
    <property type="project" value="InterPro"/>
</dbReference>
<evidence type="ECO:0008006" key="4">
    <source>
        <dbReference type="Google" id="ProtNLM"/>
    </source>
</evidence>
<gene>
    <name evidence="2" type="ORF">PENSOL_c001G03184</name>
</gene>
<sequence length="335" mass="37597">MKVCQFDELPLRKGDPPHSAWGLWENSQLGSLNYLTDEKVLQAASSELKTGVRISLNLPLDQINPPLLGRQPFERKIINKAPRVINDDVITFNTQGSSQWDSFRHFAYQKDSKFYNGVTQDDIHEDIHSTVGACSNWQRGIVGRGVLVDYYSWSLKNRMEYNAVGSHSCNLADIKKIIAEQNVIIHPGDILFLRTGFTATYAKLDRSGRESVAKDGTFPGIEQSRETAEWLWEQQFAAVAADSPAFECIRTLDIFEELGETHELTKLGLTAPVDPEWMLHPILLSGWGTPIGELFELDALAEKCRTLGRWSFFFTSSPLNYTGAVATPPNAMAIF</sequence>
<dbReference type="SUPFAM" id="SSF102198">
    <property type="entry name" value="Putative cyclase"/>
    <property type="match status" value="1"/>
</dbReference>
<evidence type="ECO:0000256" key="1">
    <source>
        <dbReference type="ARBA" id="ARBA00007865"/>
    </source>
</evidence>
<keyword evidence="3" id="KW-1185">Reference proteome</keyword>
<dbReference type="GO" id="GO:0019441">
    <property type="term" value="P:L-tryptophan catabolic process to kynurenine"/>
    <property type="evidence" value="ECO:0007669"/>
    <property type="project" value="InterPro"/>
</dbReference>
<dbReference type="Pfam" id="PF04199">
    <property type="entry name" value="Cyclase"/>
    <property type="match status" value="1"/>
</dbReference>
<dbReference type="STRING" id="60172.A0A1V6RRB6"/>
<comment type="caution">
    <text evidence="2">The sequence shown here is derived from an EMBL/GenBank/DDBJ whole genome shotgun (WGS) entry which is preliminary data.</text>
</comment>
<dbReference type="PANTHER" id="PTHR34861">
    <property type="match status" value="1"/>
</dbReference>
<name>A0A1V6RRB6_9EURO</name>
<accession>A0A1V6RRB6</accession>
<proteinExistence type="inferred from homology"/>
<protein>
    <recommendedName>
        <fullName evidence="4">Cyclase</fullName>
    </recommendedName>
</protein>
<comment type="similarity">
    <text evidence="1">Belongs to the Cyclase 1 superfamily.</text>
</comment>
<dbReference type="InterPro" id="IPR037175">
    <property type="entry name" value="KFase_sf"/>
</dbReference>
<organism evidence="2 3">
    <name type="scientific">Penicillium solitum</name>
    <dbReference type="NCBI Taxonomy" id="60172"/>
    <lineage>
        <taxon>Eukaryota</taxon>
        <taxon>Fungi</taxon>
        <taxon>Dikarya</taxon>
        <taxon>Ascomycota</taxon>
        <taxon>Pezizomycotina</taxon>
        <taxon>Eurotiomycetes</taxon>
        <taxon>Eurotiomycetidae</taxon>
        <taxon>Eurotiales</taxon>
        <taxon>Aspergillaceae</taxon>
        <taxon>Penicillium</taxon>
    </lineage>
</organism>
<dbReference type="InterPro" id="IPR007325">
    <property type="entry name" value="KFase/CYL"/>
</dbReference>
<dbReference type="AlphaFoldDB" id="A0A1V6RRB6"/>
<dbReference type="Proteomes" id="UP000191612">
    <property type="component" value="Unassembled WGS sequence"/>
</dbReference>
<reference evidence="3" key="1">
    <citation type="journal article" date="2017" name="Nat. Microbiol.">
        <title>Global analysis of biosynthetic gene clusters reveals vast potential of secondary metabolite production in Penicillium species.</title>
        <authorList>
            <person name="Nielsen J.C."/>
            <person name="Grijseels S."/>
            <person name="Prigent S."/>
            <person name="Ji B."/>
            <person name="Dainat J."/>
            <person name="Nielsen K.F."/>
            <person name="Frisvad J.C."/>
            <person name="Workman M."/>
            <person name="Nielsen J."/>
        </authorList>
    </citation>
    <scope>NUCLEOTIDE SEQUENCE [LARGE SCALE GENOMIC DNA]</scope>
    <source>
        <strain evidence="3">IBT 29525</strain>
    </source>
</reference>
<evidence type="ECO:0000313" key="2">
    <source>
        <dbReference type="EMBL" id="OQE03953.1"/>
    </source>
</evidence>